<dbReference type="InParanoid" id="A0A212R0C7"/>
<evidence type="ECO:0000256" key="2">
    <source>
        <dbReference type="ARBA" id="ARBA00022723"/>
    </source>
</evidence>
<keyword evidence="5 10" id="KW-0460">Magnesium</keyword>
<evidence type="ECO:0000256" key="8">
    <source>
        <dbReference type="ARBA" id="ARBA00023211"/>
    </source>
</evidence>
<feature type="binding site" evidence="10">
    <location>
        <position position="221"/>
    </location>
    <ligand>
        <name>Mn(2+)</name>
        <dbReference type="ChEBI" id="CHEBI:29035"/>
    </ligand>
</feature>
<dbReference type="InterPro" id="IPR042211">
    <property type="entry name" value="CRISPR-assoc_Cas1_N"/>
</dbReference>
<gene>
    <name evidence="10" type="primary">cas1</name>
    <name evidence="11" type="ORF">SAMN02746019_00009930</name>
</gene>
<dbReference type="PANTHER" id="PTHR34353:SF2">
    <property type="entry name" value="CRISPR-ASSOCIATED ENDONUCLEASE CAS1 1"/>
    <property type="match status" value="1"/>
</dbReference>
<comment type="subunit">
    <text evidence="9 10">Homodimer, forms a heterotetramer with a Cas2 homodimer.</text>
</comment>
<evidence type="ECO:0000256" key="5">
    <source>
        <dbReference type="ARBA" id="ARBA00022842"/>
    </source>
</evidence>
<dbReference type="Proteomes" id="UP000197025">
    <property type="component" value="Unassembled WGS sequence"/>
</dbReference>
<comment type="similarity">
    <text evidence="10">Belongs to the CRISPR-associated endonuclease Cas1 family.</text>
</comment>
<evidence type="ECO:0000313" key="12">
    <source>
        <dbReference type="Proteomes" id="UP000197025"/>
    </source>
</evidence>
<evidence type="ECO:0000256" key="4">
    <source>
        <dbReference type="ARBA" id="ARBA00022801"/>
    </source>
</evidence>
<keyword evidence="1 10" id="KW-0540">Nuclease</keyword>
<keyword evidence="3 10" id="KW-0255">Endonuclease</keyword>
<dbReference type="GO" id="GO:0004519">
    <property type="term" value="F:endonuclease activity"/>
    <property type="evidence" value="ECO:0007669"/>
    <property type="project" value="UniProtKB-UniRule"/>
</dbReference>
<dbReference type="InterPro" id="IPR050646">
    <property type="entry name" value="Cas1"/>
</dbReference>
<keyword evidence="7 10" id="KW-0238">DNA-binding</keyword>
<dbReference type="NCBIfam" id="TIGR00287">
    <property type="entry name" value="cas1"/>
    <property type="match status" value="1"/>
</dbReference>
<feature type="binding site" evidence="10">
    <location>
        <position position="156"/>
    </location>
    <ligand>
        <name>Mn(2+)</name>
        <dbReference type="ChEBI" id="CHEBI:29035"/>
    </ligand>
</feature>
<accession>A0A212R0C7</accession>
<dbReference type="CDD" id="cd09634">
    <property type="entry name" value="Cas1_I-II-III"/>
    <property type="match status" value="1"/>
</dbReference>
<evidence type="ECO:0000256" key="1">
    <source>
        <dbReference type="ARBA" id="ARBA00022722"/>
    </source>
</evidence>
<dbReference type="AlphaFoldDB" id="A0A212R0C7"/>
<dbReference type="GO" id="GO:0016787">
    <property type="term" value="F:hydrolase activity"/>
    <property type="evidence" value="ECO:0007669"/>
    <property type="project" value="UniProtKB-KW"/>
</dbReference>
<dbReference type="HAMAP" id="MF_01470">
    <property type="entry name" value="Cas1"/>
    <property type="match status" value="1"/>
</dbReference>
<dbReference type="InterPro" id="IPR042206">
    <property type="entry name" value="CRISPR-assoc_Cas1_C"/>
</dbReference>
<dbReference type="GO" id="GO:0043571">
    <property type="term" value="P:maintenance of CRISPR repeat elements"/>
    <property type="evidence" value="ECO:0007669"/>
    <property type="project" value="UniProtKB-UniRule"/>
</dbReference>
<evidence type="ECO:0000256" key="10">
    <source>
        <dbReference type="HAMAP-Rule" id="MF_01470"/>
    </source>
</evidence>
<sequence>MLYLTEQGAVLGREGDRLVVRKGEEVLLSVPAFKVEGVWVFGGVSLTTPAIGLLLAQGIEVCFFTVEGRLKGRLTPILSRNALLRLRQFERYTNEGFRREIAAQIVAAKLENARRLLMRYARTYPERGWERPLQALERRIAQARAAPDLEALRGIEGSGTAAYFEAFREMVRGELRFEGRRRRPPRDPVNAMLSLGYALLTGEMIGKIAACGLDPYIGFYHEVRQGRPALALDLVEEFRHAVVDRLVLSLVNRRAFRAEDFEEREEDGAVLLRPEALRRYLTAYEAFMRRSPGEGAPSWRERLDEQVRRMVRAVWSGSPYMPFRMEA</sequence>
<keyword evidence="4 10" id="KW-0378">Hydrolase</keyword>
<organism evidence="11 12">
    <name type="scientific">Thermoflexus hugenholtzii JAD2</name>
    <dbReference type="NCBI Taxonomy" id="877466"/>
    <lineage>
        <taxon>Bacteria</taxon>
        <taxon>Bacillati</taxon>
        <taxon>Chloroflexota</taxon>
        <taxon>Thermoflexia</taxon>
        <taxon>Thermoflexales</taxon>
        <taxon>Thermoflexaceae</taxon>
        <taxon>Thermoflexus</taxon>
    </lineage>
</organism>
<dbReference type="Pfam" id="PF01867">
    <property type="entry name" value="Cas_Cas1"/>
    <property type="match status" value="1"/>
</dbReference>
<protein>
    <recommendedName>
        <fullName evidence="10">CRISPR-associated endonuclease Cas1</fullName>
        <ecNumber evidence="10">3.1.-.-</ecNumber>
    </recommendedName>
</protein>
<evidence type="ECO:0000256" key="7">
    <source>
        <dbReference type="ARBA" id="ARBA00023125"/>
    </source>
</evidence>
<keyword evidence="6 10" id="KW-0051">Antiviral defense</keyword>
<dbReference type="GO" id="GO:0003677">
    <property type="term" value="F:DNA binding"/>
    <property type="evidence" value="ECO:0007669"/>
    <property type="project" value="UniProtKB-KW"/>
</dbReference>
<dbReference type="GO" id="GO:0046872">
    <property type="term" value="F:metal ion binding"/>
    <property type="evidence" value="ECO:0007669"/>
    <property type="project" value="UniProtKB-UniRule"/>
</dbReference>
<evidence type="ECO:0000256" key="6">
    <source>
        <dbReference type="ARBA" id="ARBA00023118"/>
    </source>
</evidence>
<keyword evidence="12" id="KW-1185">Reference proteome</keyword>
<dbReference type="GO" id="GO:0051607">
    <property type="term" value="P:defense response to virus"/>
    <property type="evidence" value="ECO:0007669"/>
    <property type="project" value="UniProtKB-UniRule"/>
</dbReference>
<dbReference type="Gene3D" id="1.20.120.920">
    <property type="entry name" value="CRISPR-associated endonuclease Cas1, C-terminal domain"/>
    <property type="match status" value="1"/>
</dbReference>
<keyword evidence="8 10" id="KW-0464">Manganese</keyword>
<reference evidence="12" key="1">
    <citation type="submission" date="2017-06" db="EMBL/GenBank/DDBJ databases">
        <authorList>
            <person name="Varghese N."/>
            <person name="Submissions S."/>
        </authorList>
    </citation>
    <scope>NUCLEOTIDE SEQUENCE [LARGE SCALE GENOMIC DNA]</scope>
    <source>
        <strain evidence="12">JAD2</strain>
    </source>
</reference>
<dbReference type="Gene3D" id="3.100.10.20">
    <property type="entry name" value="CRISPR-associated endonuclease Cas1, N-terminal domain"/>
    <property type="match status" value="1"/>
</dbReference>
<feature type="binding site" evidence="10">
    <location>
        <position position="236"/>
    </location>
    <ligand>
        <name>Mn(2+)</name>
        <dbReference type="ChEBI" id="CHEBI:29035"/>
    </ligand>
</feature>
<comment type="cofactor">
    <cofactor evidence="10">
        <name>Mg(2+)</name>
        <dbReference type="ChEBI" id="CHEBI:18420"/>
    </cofactor>
    <cofactor evidence="10">
        <name>Mn(2+)</name>
        <dbReference type="ChEBI" id="CHEBI:29035"/>
    </cofactor>
</comment>
<dbReference type="InterPro" id="IPR002729">
    <property type="entry name" value="CRISPR-assoc_Cas1"/>
</dbReference>
<dbReference type="EC" id="3.1.-.-" evidence="10"/>
<dbReference type="EMBL" id="FYEK01000027">
    <property type="protein sequence ID" value="SNB65431.1"/>
    <property type="molecule type" value="Genomic_DNA"/>
</dbReference>
<proteinExistence type="inferred from homology"/>
<comment type="function">
    <text evidence="10">CRISPR (clustered regularly interspaced short palindromic repeat), is an adaptive immune system that provides protection against mobile genetic elements (viruses, transposable elements and conjugative plasmids). CRISPR clusters contain spacers, sequences complementary to antecedent mobile elements, and target invading nucleic acids. CRISPR clusters are transcribed and processed into CRISPR RNA (crRNA). Acts as a dsDNA endonuclease. Involved in the integration of spacer DNA into the CRISPR cassette.</text>
</comment>
<dbReference type="PANTHER" id="PTHR34353">
    <property type="entry name" value="CRISPR-ASSOCIATED ENDONUCLEASE CAS1 1"/>
    <property type="match status" value="1"/>
</dbReference>
<name>A0A212R0C7_9CHLR</name>
<evidence type="ECO:0000256" key="9">
    <source>
        <dbReference type="ARBA" id="ARBA00038592"/>
    </source>
</evidence>
<evidence type="ECO:0000256" key="3">
    <source>
        <dbReference type="ARBA" id="ARBA00022759"/>
    </source>
</evidence>
<keyword evidence="2 10" id="KW-0479">Metal-binding</keyword>
<evidence type="ECO:0000313" key="11">
    <source>
        <dbReference type="EMBL" id="SNB65431.1"/>
    </source>
</evidence>